<evidence type="ECO:0000313" key="2">
    <source>
        <dbReference type="Proteomes" id="UP000827092"/>
    </source>
</evidence>
<evidence type="ECO:0000313" key="1">
    <source>
        <dbReference type="EMBL" id="KAG8193893.1"/>
    </source>
</evidence>
<protein>
    <recommendedName>
        <fullName evidence="3">MATH domain-containing protein</fullName>
    </recommendedName>
</protein>
<dbReference type="EMBL" id="JAFNEN010000113">
    <property type="protein sequence ID" value="KAG8193893.1"/>
    <property type="molecule type" value="Genomic_DNA"/>
</dbReference>
<dbReference type="Proteomes" id="UP000827092">
    <property type="component" value="Unassembled WGS sequence"/>
</dbReference>
<organism evidence="1 2">
    <name type="scientific">Oedothorax gibbosus</name>
    <dbReference type="NCBI Taxonomy" id="931172"/>
    <lineage>
        <taxon>Eukaryota</taxon>
        <taxon>Metazoa</taxon>
        <taxon>Ecdysozoa</taxon>
        <taxon>Arthropoda</taxon>
        <taxon>Chelicerata</taxon>
        <taxon>Arachnida</taxon>
        <taxon>Araneae</taxon>
        <taxon>Araneomorphae</taxon>
        <taxon>Entelegynae</taxon>
        <taxon>Araneoidea</taxon>
        <taxon>Linyphiidae</taxon>
        <taxon>Erigoninae</taxon>
        <taxon>Oedothorax</taxon>
    </lineage>
</organism>
<reference evidence="1 2" key="1">
    <citation type="journal article" date="2022" name="Nat. Ecol. Evol.">
        <title>A masculinizing supergene underlies an exaggerated male reproductive morph in a spider.</title>
        <authorList>
            <person name="Hendrickx F."/>
            <person name="De Corte Z."/>
            <person name="Sonet G."/>
            <person name="Van Belleghem S.M."/>
            <person name="Kostlbacher S."/>
            <person name="Vangestel C."/>
        </authorList>
    </citation>
    <scope>NUCLEOTIDE SEQUENCE [LARGE SCALE GENOMIC DNA]</scope>
    <source>
        <strain evidence="1">W744_W776</strain>
    </source>
</reference>
<comment type="caution">
    <text evidence="1">The sequence shown here is derived from an EMBL/GenBank/DDBJ whole genome shotgun (WGS) entry which is preliminary data.</text>
</comment>
<dbReference type="SUPFAM" id="SSF49599">
    <property type="entry name" value="TRAF domain-like"/>
    <property type="match status" value="1"/>
</dbReference>
<dbReference type="AlphaFoldDB" id="A0AAV6VE17"/>
<proteinExistence type="predicted"/>
<gene>
    <name evidence="1" type="ORF">JTE90_011452</name>
</gene>
<sequence>MSCFTIIWKIENFNICLKNSNKAKCDYGGPVFKTDSTTGRNWWKLNVDFSSNLFYFSVRNLKGDPKETRYEINLLSSSGEVKLNYNSIFSSPKNTLYYSFIDKNEIFSEKEQSLLLHNTLTVCCKIRHPTLKSGECLLRTVLYKRDFIWKIEGLNAFVNNSALCHQGTLNMILTISKIGPGNYNAVVESLPSKDGWPAFVDGELAFVGKEKDRYVLPQSDSSSPHCMVWNIQISAKNNVSKFHLQLKAMVAVHMTHSEELSIPSDEKSVVPETVPALSTKLPDAIIYDTFLDRGTA</sequence>
<keyword evidence="2" id="KW-1185">Reference proteome</keyword>
<name>A0AAV6VE17_9ARAC</name>
<evidence type="ECO:0008006" key="3">
    <source>
        <dbReference type="Google" id="ProtNLM"/>
    </source>
</evidence>
<accession>A0AAV6VE17</accession>